<dbReference type="PANTHER" id="PTHR46771">
    <property type="entry name" value="DETERIN"/>
    <property type="match status" value="1"/>
</dbReference>
<feature type="compositionally biased region" description="Polar residues" evidence="3">
    <location>
        <begin position="362"/>
        <end position="376"/>
    </location>
</feature>
<proteinExistence type="predicted"/>
<name>A0A9W4DGC6_BLUGR</name>
<dbReference type="SMART" id="SM00238">
    <property type="entry name" value="BIR"/>
    <property type="match status" value="2"/>
</dbReference>
<protein>
    <submittedName>
        <fullName evidence="4">BgTH12-01521</fullName>
    </submittedName>
</protein>
<feature type="compositionally biased region" description="Polar residues" evidence="3">
    <location>
        <begin position="723"/>
        <end position="735"/>
    </location>
</feature>
<feature type="region of interest" description="Disordered" evidence="3">
    <location>
        <begin position="575"/>
        <end position="623"/>
    </location>
</feature>
<evidence type="ECO:0000256" key="2">
    <source>
        <dbReference type="ARBA" id="ARBA00022833"/>
    </source>
</evidence>
<feature type="compositionally biased region" description="Polar residues" evidence="3">
    <location>
        <begin position="255"/>
        <end position="265"/>
    </location>
</feature>
<dbReference type="Pfam" id="PF00653">
    <property type="entry name" value="BIR"/>
    <property type="match status" value="2"/>
</dbReference>
<feature type="region of interest" description="Disordered" evidence="3">
    <location>
        <begin position="207"/>
        <end position="229"/>
    </location>
</feature>
<dbReference type="AlphaFoldDB" id="A0A9W4DGC6"/>
<dbReference type="Proteomes" id="UP000683417">
    <property type="component" value="Unassembled WGS sequence"/>
</dbReference>
<dbReference type="GO" id="GO:0046872">
    <property type="term" value="F:metal ion binding"/>
    <property type="evidence" value="ECO:0007669"/>
    <property type="project" value="UniProtKB-KW"/>
</dbReference>
<organism evidence="4 5">
    <name type="scientific">Blumeria graminis f. sp. triticale</name>
    <dbReference type="NCBI Taxonomy" id="1689686"/>
    <lineage>
        <taxon>Eukaryota</taxon>
        <taxon>Fungi</taxon>
        <taxon>Dikarya</taxon>
        <taxon>Ascomycota</taxon>
        <taxon>Pezizomycotina</taxon>
        <taxon>Leotiomycetes</taxon>
        <taxon>Erysiphales</taxon>
        <taxon>Erysiphaceae</taxon>
        <taxon>Blumeria</taxon>
    </lineage>
</organism>
<feature type="compositionally biased region" description="Basic and acidic residues" evidence="3">
    <location>
        <begin position="608"/>
        <end position="617"/>
    </location>
</feature>
<feature type="compositionally biased region" description="Polar residues" evidence="3">
    <location>
        <begin position="682"/>
        <end position="711"/>
    </location>
</feature>
<feature type="compositionally biased region" description="Low complexity" evidence="3">
    <location>
        <begin position="207"/>
        <end position="221"/>
    </location>
</feature>
<evidence type="ECO:0000313" key="4">
    <source>
        <dbReference type="EMBL" id="CAD6501269.1"/>
    </source>
</evidence>
<feature type="region of interest" description="Disordered" evidence="3">
    <location>
        <begin position="251"/>
        <end position="333"/>
    </location>
</feature>
<feature type="compositionally biased region" description="Basic and acidic residues" evidence="3">
    <location>
        <begin position="460"/>
        <end position="471"/>
    </location>
</feature>
<gene>
    <name evidence="4" type="ORF">BGTH12_LOCUS2627</name>
</gene>
<feature type="region of interest" description="Disordered" evidence="3">
    <location>
        <begin position="345"/>
        <end position="471"/>
    </location>
</feature>
<dbReference type="InterPro" id="IPR051190">
    <property type="entry name" value="Baculoviral_IAP"/>
</dbReference>
<dbReference type="CDD" id="cd00022">
    <property type="entry name" value="BIR"/>
    <property type="match status" value="1"/>
</dbReference>
<feature type="compositionally biased region" description="Polar residues" evidence="3">
    <location>
        <begin position="413"/>
        <end position="422"/>
    </location>
</feature>
<feature type="compositionally biased region" description="Polar residues" evidence="3">
    <location>
        <begin position="598"/>
        <end position="607"/>
    </location>
</feature>
<accession>A0A9W4DGC6</accession>
<reference evidence="4" key="1">
    <citation type="submission" date="2020-10" db="EMBL/GenBank/DDBJ databases">
        <authorList>
            <person name="Muller C M."/>
        </authorList>
    </citation>
    <scope>NUCLEOTIDE SEQUENCE</scope>
    <source>
        <strain evidence="4">THUN-12</strain>
    </source>
</reference>
<dbReference type="PROSITE" id="PS50143">
    <property type="entry name" value="BIR_REPEAT_2"/>
    <property type="match status" value="2"/>
</dbReference>
<sequence>MSISQTANHYFTHESRVASFRKAQPITQRRSSNVSLKGPRSLKWPHKFLPAQDLAGAGFFYYPTHMNPDNVACFLCHRALDGWEETDDPFVEHLKHSPDCGWAITTAIGRLGGSLYEQDPLSSKLLEARKATFADKWPHEGKKGWKCHVKQMVEGGFSYTPTLHHNDMVSCTYCSTSLENWEKFDQPWDKHFESSPSCNFFTLTSNNKESSSKLNSTSRSSRAPKASNLSVHSNSTLDCVIQTTGFSTKNEEAITGQNKNASINTNKEEKDATSKPKKTRVKKDETLQNTYSSLAVPEPSRSRKRKSGGLYSSDGDANSYLPSKRVSTRSRGSIAAEKLVDGTAKKTSQLNTKLSRRKVRSNSRISTTSELSTKATSSDRIEVQIRPKAGLVENSNSDRTRESSKVANFPGFKNSSTRTEPAQNGPPAAKTNLKPPPKPTKTRSAQANKSYPQKKVVTKRSTEKKNESKDSIFAHKPYNKLTNETCSQISHSILSQSRETSPTRHTVRELRHRDIRESNVSSRSNNESFTDNLNIIGTEGTTVDSAIYIDEVIANYPSTYPSTLQSADCHIISTEEQQDNRKPEAETQEVVKVPDNPSEVTATQRSTRASERRKPQTVEESTSVKEIVNTTTQLTPETSYLNEKAVEAIIPELTNAGKNSLKESPRISMSSQLTIRAISKACTSGSQVDSSPINGSISDSTSRKIISPSKNHNSEVQHVDLSRSPQSSDAENQPPSSLPFAVAIQPSSAGSSRRGRPVSTLSIPPRSPQKNYVNFQNGQPWTALDLDTICLRSHTTAVASSNDLFGREVDQERLSKLSNLEKAMTVEKWILHNAKLAEEKLKDQCERMVGIFEREGMRAMRALEGVECQD</sequence>
<keyword evidence="2" id="KW-0862">Zinc</keyword>
<evidence type="ECO:0000256" key="3">
    <source>
        <dbReference type="SAM" id="MobiDB-lite"/>
    </source>
</evidence>
<evidence type="ECO:0000313" key="5">
    <source>
        <dbReference type="Proteomes" id="UP000683417"/>
    </source>
</evidence>
<evidence type="ECO:0000256" key="1">
    <source>
        <dbReference type="ARBA" id="ARBA00022723"/>
    </source>
</evidence>
<dbReference type="PANTHER" id="PTHR46771:SF5">
    <property type="entry name" value="DETERIN"/>
    <property type="match status" value="1"/>
</dbReference>
<keyword evidence="1" id="KW-0479">Metal-binding</keyword>
<dbReference type="InterPro" id="IPR001370">
    <property type="entry name" value="BIR_rpt"/>
</dbReference>
<comment type="caution">
    <text evidence="4">The sequence shown here is derived from an EMBL/GenBank/DDBJ whole genome shotgun (WGS) entry which is preliminary data.</text>
</comment>
<dbReference type="EMBL" id="CAJHIT010000005">
    <property type="protein sequence ID" value="CAD6501269.1"/>
    <property type="molecule type" value="Genomic_DNA"/>
</dbReference>
<feature type="compositionally biased region" description="Basic and acidic residues" evidence="3">
    <location>
        <begin position="712"/>
        <end position="721"/>
    </location>
</feature>
<feature type="region of interest" description="Disordered" evidence="3">
    <location>
        <begin position="682"/>
        <end position="769"/>
    </location>
</feature>